<organism evidence="4 5">
    <name type="scientific">Skermanella stibiiresistens SB22</name>
    <dbReference type="NCBI Taxonomy" id="1385369"/>
    <lineage>
        <taxon>Bacteria</taxon>
        <taxon>Pseudomonadati</taxon>
        <taxon>Pseudomonadota</taxon>
        <taxon>Alphaproteobacteria</taxon>
        <taxon>Rhodospirillales</taxon>
        <taxon>Azospirillaceae</taxon>
        <taxon>Skermanella</taxon>
    </lineage>
</organism>
<dbReference type="Pfam" id="PF01323">
    <property type="entry name" value="DSBA"/>
    <property type="match status" value="1"/>
</dbReference>
<evidence type="ECO:0000256" key="2">
    <source>
        <dbReference type="PIRSR" id="PIRSR006386-1"/>
    </source>
</evidence>
<evidence type="ECO:0000313" key="4">
    <source>
        <dbReference type="EMBL" id="EWY41802.1"/>
    </source>
</evidence>
<keyword evidence="1" id="KW-0413">Isomerase</keyword>
<dbReference type="InterPro" id="IPR051924">
    <property type="entry name" value="GST_Kappa/NadH"/>
</dbReference>
<dbReference type="RefSeq" id="WP_037448493.1">
    <property type="nucleotide sequence ID" value="NZ_AVFL01000003.1"/>
</dbReference>
<keyword evidence="5" id="KW-1185">Reference proteome</keyword>
<evidence type="ECO:0000313" key="5">
    <source>
        <dbReference type="Proteomes" id="UP000019486"/>
    </source>
</evidence>
<dbReference type="OrthoDB" id="5244108at2"/>
<reference evidence="4 5" key="1">
    <citation type="submission" date="2013-08" db="EMBL/GenBank/DDBJ databases">
        <title>The genome sequence of Skermanella stibiiresistens.</title>
        <authorList>
            <person name="Zhu W."/>
            <person name="Wang G."/>
        </authorList>
    </citation>
    <scope>NUCLEOTIDE SEQUENCE [LARGE SCALE GENOMIC DNA]</scope>
    <source>
        <strain evidence="4 5">SB22</strain>
    </source>
</reference>
<protein>
    <recommendedName>
        <fullName evidence="1">2-hydroxychromene-2-carboxylate isomerase</fullName>
        <ecNumber evidence="1">5.99.1.4</ecNumber>
    </recommendedName>
</protein>
<dbReference type="EMBL" id="AVFL01000003">
    <property type="protein sequence ID" value="EWY41802.1"/>
    <property type="molecule type" value="Genomic_DNA"/>
</dbReference>
<feature type="active site" description="Nucleophile" evidence="2">
    <location>
        <position position="13"/>
    </location>
</feature>
<dbReference type="InterPro" id="IPR014440">
    <property type="entry name" value="HCCAis_GSTk"/>
</dbReference>
<dbReference type="InterPro" id="IPR036249">
    <property type="entry name" value="Thioredoxin-like_sf"/>
</dbReference>
<gene>
    <name evidence="4" type="ORF">N825_25130</name>
</gene>
<accession>W9HAS9</accession>
<proteinExistence type="inferred from homology"/>
<dbReference type="AlphaFoldDB" id="W9HAS9"/>
<dbReference type="PANTHER" id="PTHR42943">
    <property type="entry name" value="GLUTATHIONE S-TRANSFERASE KAPPA"/>
    <property type="match status" value="1"/>
</dbReference>
<comment type="similarity">
    <text evidence="1">Belongs to the GST superfamily. NadH family.</text>
</comment>
<dbReference type="GO" id="GO:0018845">
    <property type="term" value="F:2-hydroxychromene-2-carboxylate isomerase activity"/>
    <property type="evidence" value="ECO:0007669"/>
    <property type="project" value="UniProtKB-UniRule"/>
</dbReference>
<dbReference type="STRING" id="1385369.N825_25130"/>
<feature type="domain" description="DSBA-like thioredoxin" evidence="3">
    <location>
        <begin position="5"/>
        <end position="195"/>
    </location>
</feature>
<dbReference type="Gene3D" id="3.40.30.10">
    <property type="entry name" value="Glutaredoxin"/>
    <property type="match status" value="1"/>
</dbReference>
<dbReference type="GO" id="GO:0004602">
    <property type="term" value="F:glutathione peroxidase activity"/>
    <property type="evidence" value="ECO:0007669"/>
    <property type="project" value="TreeGrafter"/>
</dbReference>
<evidence type="ECO:0000259" key="3">
    <source>
        <dbReference type="Pfam" id="PF01323"/>
    </source>
</evidence>
<comment type="catalytic activity">
    <reaction evidence="1">
        <text>2-hydroxychromene-2-carboxylate = (3E)-4-(2-hydroxyphenyl)-2-oxobut-3-enoate</text>
        <dbReference type="Rhea" id="RHEA:27401"/>
        <dbReference type="ChEBI" id="CHEBI:59350"/>
        <dbReference type="ChEBI" id="CHEBI:59353"/>
        <dbReference type="EC" id="5.99.1.4"/>
    </reaction>
</comment>
<dbReference type="CDD" id="cd03022">
    <property type="entry name" value="DsbA_HCCA_Iso"/>
    <property type="match status" value="1"/>
</dbReference>
<dbReference type="PANTHER" id="PTHR42943:SF13">
    <property type="entry name" value="GLUTATHIONE S-TRANSFERASE KAPPA-RELATED"/>
    <property type="match status" value="1"/>
</dbReference>
<dbReference type="GO" id="GO:0006749">
    <property type="term" value="P:glutathione metabolic process"/>
    <property type="evidence" value="ECO:0007669"/>
    <property type="project" value="TreeGrafter"/>
</dbReference>
<comment type="caution">
    <text evidence="4">The sequence shown here is derived from an EMBL/GenBank/DDBJ whole genome shotgun (WGS) entry which is preliminary data.</text>
</comment>
<evidence type="ECO:0000256" key="1">
    <source>
        <dbReference type="PIRNR" id="PIRNR006386"/>
    </source>
</evidence>
<dbReference type="GO" id="GO:1901170">
    <property type="term" value="P:naphthalene catabolic process"/>
    <property type="evidence" value="ECO:0007669"/>
    <property type="project" value="InterPro"/>
</dbReference>
<sequence>MAPRIDYYFTPMSPWTFLGSERFHRMAAKAGAEIRYLPVDYGRIFPASGGLPVRKRAPQRQAYRLMELKRWAEHTGIPLIVEPVNFPQPDELAALTLIAADEAGADMPGLCTALGHALWVEDRVIDDPATLRGLLARHGASPDLIDRARSDEIMARRDAYNEEALAVGVFGAPTYVLDGELFWGQDRLDFLERRLGAG</sequence>
<dbReference type="EC" id="5.99.1.4" evidence="1"/>
<dbReference type="SUPFAM" id="SSF52833">
    <property type="entry name" value="Thioredoxin-like"/>
    <property type="match status" value="1"/>
</dbReference>
<dbReference type="Proteomes" id="UP000019486">
    <property type="component" value="Unassembled WGS sequence"/>
</dbReference>
<dbReference type="InterPro" id="IPR001853">
    <property type="entry name" value="DSBA-like_thioredoxin_dom"/>
</dbReference>
<dbReference type="PIRSF" id="PIRSF006386">
    <property type="entry name" value="HCCAis_GSTk"/>
    <property type="match status" value="1"/>
</dbReference>
<name>W9HAS9_9PROT</name>
<dbReference type="InterPro" id="IPR044087">
    <property type="entry name" value="NahD-like"/>
</dbReference>
<dbReference type="GO" id="GO:0004364">
    <property type="term" value="F:glutathione transferase activity"/>
    <property type="evidence" value="ECO:0007669"/>
    <property type="project" value="TreeGrafter"/>
</dbReference>